<sequence>MWGRRRRGGSFLLRVPAGTTDRGEVLIVGLGGLGGEWPGRTKRQGQGEKPSPCPSQRTAHRGACGKAPVVPQNRRPGPEPAQIRGSRGMRAVVTVRAVSGMVHRGWGFS</sequence>
<dbReference type="EMBL" id="CP023697">
    <property type="protein sequence ID" value="QEV07076.1"/>
    <property type="molecule type" value="Genomic_DNA"/>
</dbReference>
<proteinExistence type="predicted"/>
<evidence type="ECO:0000256" key="1">
    <source>
        <dbReference type="SAM" id="MobiDB-lite"/>
    </source>
</evidence>
<protein>
    <submittedName>
        <fullName evidence="2">Uncharacterized protein</fullName>
    </submittedName>
</protein>
<name>A0ABX6AWC4_9ACTN</name>
<gene>
    <name evidence="2" type="ORF">CP972_16770</name>
</gene>
<organism evidence="2 3">
    <name type="scientific">Streptomyces prasinus</name>
    <dbReference type="NCBI Taxonomy" id="67345"/>
    <lineage>
        <taxon>Bacteria</taxon>
        <taxon>Bacillati</taxon>
        <taxon>Actinomycetota</taxon>
        <taxon>Actinomycetes</taxon>
        <taxon>Kitasatosporales</taxon>
        <taxon>Streptomycetaceae</taxon>
        <taxon>Streptomyces</taxon>
    </lineage>
</organism>
<reference evidence="2 3" key="1">
    <citation type="submission" date="2017-09" db="EMBL/GenBank/DDBJ databases">
        <authorList>
            <person name="Lee N."/>
            <person name="Cho B.-K."/>
        </authorList>
    </citation>
    <scope>NUCLEOTIDE SEQUENCE [LARGE SCALE GENOMIC DNA]</scope>
    <source>
        <strain evidence="2 3">ATCC 13879</strain>
    </source>
</reference>
<dbReference type="Proteomes" id="UP000326041">
    <property type="component" value="Chromosome"/>
</dbReference>
<evidence type="ECO:0000313" key="3">
    <source>
        <dbReference type="Proteomes" id="UP000326041"/>
    </source>
</evidence>
<accession>A0ABX6AWC4</accession>
<feature type="region of interest" description="Disordered" evidence="1">
    <location>
        <begin position="33"/>
        <end position="87"/>
    </location>
</feature>
<keyword evidence="3" id="KW-1185">Reference proteome</keyword>
<evidence type="ECO:0000313" key="2">
    <source>
        <dbReference type="EMBL" id="QEV07076.1"/>
    </source>
</evidence>